<keyword evidence="2 6" id="KW-0479">Metal-binding</keyword>
<evidence type="ECO:0000313" key="9">
    <source>
        <dbReference type="Proteomes" id="UP000494206"/>
    </source>
</evidence>
<dbReference type="InterPro" id="IPR001781">
    <property type="entry name" value="Znf_LIM"/>
</dbReference>
<dbReference type="PANTHER" id="PTHR24212:SF8">
    <property type="entry name" value="LIM ZINC FINGER DOMAIN CONTAINING PROTEIN"/>
    <property type="match status" value="1"/>
</dbReference>
<evidence type="ECO:0000256" key="5">
    <source>
        <dbReference type="ARBA" id="ARBA00023038"/>
    </source>
</evidence>
<organism evidence="8 9">
    <name type="scientific">Caenorhabditis bovis</name>
    <dbReference type="NCBI Taxonomy" id="2654633"/>
    <lineage>
        <taxon>Eukaryota</taxon>
        <taxon>Metazoa</taxon>
        <taxon>Ecdysozoa</taxon>
        <taxon>Nematoda</taxon>
        <taxon>Chromadorea</taxon>
        <taxon>Rhabditida</taxon>
        <taxon>Rhabditina</taxon>
        <taxon>Rhabditomorpha</taxon>
        <taxon>Rhabditoidea</taxon>
        <taxon>Rhabditidae</taxon>
        <taxon>Peloderinae</taxon>
        <taxon>Caenorhabditis</taxon>
    </lineage>
</organism>
<dbReference type="GO" id="GO:0046872">
    <property type="term" value="F:metal ion binding"/>
    <property type="evidence" value="ECO:0007669"/>
    <property type="project" value="UniProtKB-KW"/>
</dbReference>
<protein>
    <recommendedName>
        <fullName evidence="7">LIM zinc-binding domain-containing protein</fullName>
    </recommendedName>
</protein>
<accession>A0A8S1FFK7</accession>
<feature type="domain" description="LIM zinc-binding" evidence="7">
    <location>
        <begin position="4"/>
        <end position="69"/>
    </location>
</feature>
<dbReference type="PROSITE" id="PS00478">
    <property type="entry name" value="LIM_DOMAIN_1"/>
    <property type="match status" value="2"/>
</dbReference>
<gene>
    <name evidence="8" type="ORF">CBOVIS_LOCUS12049</name>
</gene>
<evidence type="ECO:0000256" key="1">
    <source>
        <dbReference type="ARBA" id="ARBA00009611"/>
    </source>
</evidence>
<dbReference type="SMART" id="SM00132">
    <property type="entry name" value="LIM"/>
    <property type="match status" value="2"/>
</dbReference>
<dbReference type="Gene3D" id="2.10.110.10">
    <property type="entry name" value="Cysteine Rich Protein"/>
    <property type="match status" value="2"/>
</dbReference>
<evidence type="ECO:0000256" key="6">
    <source>
        <dbReference type="PROSITE-ProRule" id="PRU00125"/>
    </source>
</evidence>
<sequence>MSAFLCGGCAKPIANEDISKKKVVWLLNRLWHFEHLKCIFCKANLKANRVFQSNVDRFEPCCFDCHMQTRHPACAECCEPLFESGYRAVGRYFHRKCFKCVACSKPVAKGGRCIFCHFSTL</sequence>
<keyword evidence="9" id="KW-1185">Reference proteome</keyword>
<name>A0A8S1FFK7_9PELO</name>
<dbReference type="PROSITE" id="PS50023">
    <property type="entry name" value="LIM_DOMAIN_2"/>
    <property type="match status" value="2"/>
</dbReference>
<evidence type="ECO:0000256" key="3">
    <source>
        <dbReference type="ARBA" id="ARBA00022737"/>
    </source>
</evidence>
<evidence type="ECO:0000256" key="2">
    <source>
        <dbReference type="ARBA" id="ARBA00022723"/>
    </source>
</evidence>
<evidence type="ECO:0000259" key="7">
    <source>
        <dbReference type="PROSITE" id="PS50023"/>
    </source>
</evidence>
<comment type="caution">
    <text evidence="8">The sequence shown here is derived from an EMBL/GenBank/DDBJ whole genome shotgun (WGS) entry which is preliminary data.</text>
</comment>
<feature type="domain" description="LIM zinc-binding" evidence="7">
    <location>
        <begin position="72"/>
        <end position="121"/>
    </location>
</feature>
<reference evidence="8 9" key="1">
    <citation type="submission" date="2020-04" db="EMBL/GenBank/DDBJ databases">
        <authorList>
            <person name="Laetsch R D."/>
            <person name="Stevens L."/>
            <person name="Kumar S."/>
            <person name="Blaxter L. M."/>
        </authorList>
    </citation>
    <scope>NUCLEOTIDE SEQUENCE [LARGE SCALE GENOMIC DNA]</scope>
</reference>
<dbReference type="SUPFAM" id="SSF57716">
    <property type="entry name" value="Glucocorticoid receptor-like (DNA-binding domain)"/>
    <property type="match status" value="1"/>
</dbReference>
<dbReference type="Proteomes" id="UP000494206">
    <property type="component" value="Unassembled WGS sequence"/>
</dbReference>
<dbReference type="AlphaFoldDB" id="A0A8S1FFK7"/>
<dbReference type="Pfam" id="PF00412">
    <property type="entry name" value="LIM"/>
    <property type="match status" value="1"/>
</dbReference>
<comment type="similarity">
    <text evidence="1">Belongs to the zyxin/ajuba family.</text>
</comment>
<dbReference type="PANTHER" id="PTHR24212">
    <property type="entry name" value="ZYXIN/TRIP6"/>
    <property type="match status" value="1"/>
</dbReference>
<keyword evidence="5 6" id="KW-0440">LIM domain</keyword>
<evidence type="ECO:0000256" key="4">
    <source>
        <dbReference type="ARBA" id="ARBA00022833"/>
    </source>
</evidence>
<proteinExistence type="inferred from homology"/>
<keyword evidence="4 6" id="KW-0862">Zinc</keyword>
<evidence type="ECO:0000313" key="8">
    <source>
        <dbReference type="EMBL" id="CAB3410531.1"/>
    </source>
</evidence>
<dbReference type="OrthoDB" id="1112565at2759"/>
<dbReference type="EMBL" id="CADEPM010000011">
    <property type="protein sequence ID" value="CAB3410531.1"/>
    <property type="molecule type" value="Genomic_DNA"/>
</dbReference>
<keyword evidence="3" id="KW-0677">Repeat</keyword>